<reference evidence="9" key="2">
    <citation type="journal article" date="2024" name="Plant">
        <title>Genomic evolution and insights into agronomic trait innovations of Sesamum species.</title>
        <authorList>
            <person name="Miao H."/>
            <person name="Wang L."/>
            <person name="Qu L."/>
            <person name="Liu H."/>
            <person name="Sun Y."/>
            <person name="Le M."/>
            <person name="Wang Q."/>
            <person name="Wei S."/>
            <person name="Zheng Y."/>
            <person name="Lin W."/>
            <person name="Duan Y."/>
            <person name="Cao H."/>
            <person name="Xiong S."/>
            <person name="Wang X."/>
            <person name="Wei L."/>
            <person name="Li C."/>
            <person name="Ma Q."/>
            <person name="Ju M."/>
            <person name="Zhao R."/>
            <person name="Li G."/>
            <person name="Mu C."/>
            <person name="Tian Q."/>
            <person name="Mei H."/>
            <person name="Zhang T."/>
            <person name="Gao T."/>
            <person name="Zhang H."/>
        </authorList>
    </citation>
    <scope>NUCLEOTIDE SEQUENCE</scope>
    <source>
        <strain evidence="9">KEN1</strain>
    </source>
</reference>
<dbReference type="GO" id="GO:0004518">
    <property type="term" value="F:nuclease activity"/>
    <property type="evidence" value="ECO:0007669"/>
    <property type="project" value="UniProtKB-KW"/>
</dbReference>
<evidence type="ECO:0000256" key="7">
    <source>
        <dbReference type="ARBA" id="ARBA00023242"/>
    </source>
</evidence>
<keyword evidence="4" id="KW-0540">Nuclease</keyword>
<keyword evidence="7" id="KW-0539">Nucleus</keyword>
<evidence type="ECO:0000256" key="4">
    <source>
        <dbReference type="ARBA" id="ARBA00022722"/>
    </source>
</evidence>
<evidence type="ECO:0000313" key="9">
    <source>
        <dbReference type="EMBL" id="KAL0440357.1"/>
    </source>
</evidence>
<evidence type="ECO:0000256" key="3">
    <source>
        <dbReference type="ARBA" id="ARBA00006958"/>
    </source>
</evidence>
<reference evidence="9" key="1">
    <citation type="submission" date="2020-06" db="EMBL/GenBank/DDBJ databases">
        <authorList>
            <person name="Li T."/>
            <person name="Hu X."/>
            <person name="Zhang T."/>
            <person name="Song X."/>
            <person name="Zhang H."/>
            <person name="Dai N."/>
            <person name="Sheng W."/>
            <person name="Hou X."/>
            <person name="Wei L."/>
        </authorList>
    </citation>
    <scope>NUCLEOTIDE SEQUENCE</scope>
    <source>
        <strain evidence="9">KEN1</strain>
        <tissue evidence="9">Leaf</tissue>
    </source>
</reference>
<evidence type="ECO:0000256" key="1">
    <source>
        <dbReference type="ARBA" id="ARBA00001968"/>
    </source>
</evidence>
<dbReference type="PANTHER" id="PTHR22930:SF281">
    <property type="entry name" value="NUCLEASE"/>
    <property type="match status" value="1"/>
</dbReference>
<comment type="similarity">
    <text evidence="3">Belongs to the HARBI1 family.</text>
</comment>
<dbReference type="EMBL" id="JACGWN010000008">
    <property type="protein sequence ID" value="KAL0440357.1"/>
    <property type="molecule type" value="Genomic_DNA"/>
</dbReference>
<evidence type="ECO:0000256" key="5">
    <source>
        <dbReference type="ARBA" id="ARBA00022723"/>
    </source>
</evidence>
<dbReference type="InterPro" id="IPR027806">
    <property type="entry name" value="HARBI1_dom"/>
</dbReference>
<dbReference type="GO" id="GO:0016787">
    <property type="term" value="F:hydrolase activity"/>
    <property type="evidence" value="ECO:0007669"/>
    <property type="project" value="UniProtKB-KW"/>
</dbReference>
<comment type="caution">
    <text evidence="9">The sequence shown here is derived from an EMBL/GenBank/DDBJ whole genome shotgun (WGS) entry which is preliminary data.</text>
</comment>
<sequence length="128" mass="14539">MAILRLNCTFLVHPTPITDDCTDSRWRWFKGCLGALDGTYIDVRISEQDKARYRTRKGHIAVNVLGVCNWNMQFIYVLTGWEDSAADSRVLRDAINRLTGLRVPTGNYYLCDNGYTNGEGFHTPYQGG</sequence>
<organism evidence="9">
    <name type="scientific">Sesamum latifolium</name>
    <dbReference type="NCBI Taxonomy" id="2727402"/>
    <lineage>
        <taxon>Eukaryota</taxon>
        <taxon>Viridiplantae</taxon>
        <taxon>Streptophyta</taxon>
        <taxon>Embryophyta</taxon>
        <taxon>Tracheophyta</taxon>
        <taxon>Spermatophyta</taxon>
        <taxon>Magnoliopsida</taxon>
        <taxon>eudicotyledons</taxon>
        <taxon>Gunneridae</taxon>
        <taxon>Pentapetalae</taxon>
        <taxon>asterids</taxon>
        <taxon>lamiids</taxon>
        <taxon>Lamiales</taxon>
        <taxon>Pedaliaceae</taxon>
        <taxon>Sesamum</taxon>
    </lineage>
</organism>
<dbReference type="Pfam" id="PF13359">
    <property type="entry name" value="DDE_Tnp_4"/>
    <property type="match status" value="1"/>
</dbReference>
<dbReference type="InterPro" id="IPR045249">
    <property type="entry name" value="HARBI1-like"/>
</dbReference>
<dbReference type="GO" id="GO:0005634">
    <property type="term" value="C:nucleus"/>
    <property type="evidence" value="ECO:0007669"/>
    <property type="project" value="UniProtKB-SubCell"/>
</dbReference>
<comment type="cofactor">
    <cofactor evidence="1">
        <name>a divalent metal cation</name>
        <dbReference type="ChEBI" id="CHEBI:60240"/>
    </cofactor>
</comment>
<protein>
    <recommendedName>
        <fullName evidence="8">DDE Tnp4 domain-containing protein</fullName>
    </recommendedName>
</protein>
<name>A0AAW2WIT1_9LAMI</name>
<feature type="domain" description="DDE Tnp4" evidence="8">
    <location>
        <begin position="36"/>
        <end position="126"/>
    </location>
</feature>
<keyword evidence="5" id="KW-0479">Metal-binding</keyword>
<dbReference type="PANTHER" id="PTHR22930">
    <property type="match status" value="1"/>
</dbReference>
<accession>A0AAW2WIT1</accession>
<proteinExistence type="inferred from homology"/>
<dbReference type="AlphaFoldDB" id="A0AAW2WIT1"/>
<evidence type="ECO:0000259" key="8">
    <source>
        <dbReference type="Pfam" id="PF13359"/>
    </source>
</evidence>
<dbReference type="GO" id="GO:0046872">
    <property type="term" value="F:metal ion binding"/>
    <property type="evidence" value="ECO:0007669"/>
    <property type="project" value="UniProtKB-KW"/>
</dbReference>
<evidence type="ECO:0000256" key="2">
    <source>
        <dbReference type="ARBA" id="ARBA00004123"/>
    </source>
</evidence>
<gene>
    <name evidence="9" type="ORF">Slati_2518700</name>
</gene>
<evidence type="ECO:0000256" key="6">
    <source>
        <dbReference type="ARBA" id="ARBA00022801"/>
    </source>
</evidence>
<keyword evidence="6" id="KW-0378">Hydrolase</keyword>
<comment type="subcellular location">
    <subcellularLocation>
        <location evidence="2">Nucleus</location>
    </subcellularLocation>
</comment>